<keyword evidence="5 18" id="KW-0560">Oxidoreductase</keyword>
<comment type="similarity">
    <text evidence="8">Belongs to the DszC flavin monooxygenase family.</text>
</comment>
<dbReference type="EC" id="1.14.14.21" evidence="9"/>
<dbReference type="InterPro" id="IPR009100">
    <property type="entry name" value="AcylCoA_DH/oxidase_NM_dom_sf"/>
</dbReference>
<dbReference type="Pfam" id="PF02770">
    <property type="entry name" value="Acyl-CoA_dh_M"/>
    <property type="match status" value="1"/>
</dbReference>
<dbReference type="Pfam" id="PF08028">
    <property type="entry name" value="Acyl-CoA_dh_2"/>
    <property type="match status" value="1"/>
</dbReference>
<evidence type="ECO:0000256" key="5">
    <source>
        <dbReference type="ARBA" id="ARBA00023002"/>
    </source>
</evidence>
<dbReference type="Gene3D" id="1.20.140.10">
    <property type="entry name" value="Butyryl-CoA Dehydrogenase, subunit A, domain 3"/>
    <property type="match status" value="1"/>
</dbReference>
<dbReference type="GO" id="GO:0004497">
    <property type="term" value="F:monooxygenase activity"/>
    <property type="evidence" value="ECO:0007669"/>
    <property type="project" value="UniProtKB-KW"/>
</dbReference>
<evidence type="ECO:0000256" key="12">
    <source>
        <dbReference type="ARBA" id="ARBA00048445"/>
    </source>
</evidence>
<comment type="pathway">
    <text evidence="7">Sulfur metabolism; dibenzothiophene degradation.</text>
</comment>
<comment type="catalytic activity">
    <reaction evidence="11">
        <text>dibenzothiophene + FMNH2 + O2 = dibenzothiophene 5-oxide + FMN + H2O + H(+)</text>
        <dbReference type="Rhea" id="RHEA:49076"/>
        <dbReference type="ChEBI" id="CHEBI:15377"/>
        <dbReference type="ChEBI" id="CHEBI:15378"/>
        <dbReference type="ChEBI" id="CHEBI:15379"/>
        <dbReference type="ChEBI" id="CHEBI:23681"/>
        <dbReference type="ChEBI" id="CHEBI:23683"/>
        <dbReference type="ChEBI" id="CHEBI:57618"/>
        <dbReference type="ChEBI" id="CHEBI:58210"/>
    </reaction>
</comment>
<dbReference type="InterPro" id="IPR013107">
    <property type="entry name" value="Acyl-CoA_DH_C"/>
</dbReference>
<dbReference type="NCBIfam" id="TIGR04022">
    <property type="entry name" value="sulfur_SfnB"/>
    <property type="match status" value="1"/>
</dbReference>
<dbReference type="GO" id="GO:0008470">
    <property type="term" value="F:3-methylbutanoyl-CoA dehydrogenase activity"/>
    <property type="evidence" value="ECO:0007669"/>
    <property type="project" value="TreeGrafter"/>
</dbReference>
<keyword evidence="3" id="KW-0288">FMN</keyword>
<keyword evidence="6" id="KW-0503">Monooxygenase</keyword>
<dbReference type="Pfam" id="PF02771">
    <property type="entry name" value="Acyl-CoA_dh_N"/>
    <property type="match status" value="1"/>
</dbReference>
<evidence type="ECO:0000256" key="10">
    <source>
        <dbReference type="ARBA" id="ARBA00034345"/>
    </source>
</evidence>
<dbReference type="InterPro" id="IPR036250">
    <property type="entry name" value="AcylCo_DH-like_C"/>
</dbReference>
<dbReference type="InterPro" id="IPR013786">
    <property type="entry name" value="AcylCoA_DH/ox_N"/>
</dbReference>
<evidence type="ECO:0000259" key="15">
    <source>
        <dbReference type="Pfam" id="PF02770"/>
    </source>
</evidence>
<evidence type="ECO:0000313" key="18">
    <source>
        <dbReference type="EMBL" id="MBJ6362441.1"/>
    </source>
</evidence>
<dbReference type="InterPro" id="IPR006091">
    <property type="entry name" value="Acyl-CoA_Oxase/DH_mid-dom"/>
</dbReference>
<feature type="domain" description="Acyl-CoA dehydrogenase/oxidase N-terminal" evidence="16">
    <location>
        <begin position="20"/>
        <end position="124"/>
    </location>
</feature>
<dbReference type="Gene3D" id="1.10.540.10">
    <property type="entry name" value="Acyl-CoA dehydrogenase/oxidase, N-terminal domain"/>
    <property type="match status" value="1"/>
</dbReference>
<evidence type="ECO:0000259" key="17">
    <source>
        <dbReference type="Pfam" id="PF08028"/>
    </source>
</evidence>
<dbReference type="SUPFAM" id="SSF56645">
    <property type="entry name" value="Acyl-CoA dehydrogenase NM domain-like"/>
    <property type="match status" value="1"/>
</dbReference>
<evidence type="ECO:0000256" key="11">
    <source>
        <dbReference type="ARBA" id="ARBA00047859"/>
    </source>
</evidence>
<dbReference type="PIRSF" id="PIRSF016578">
    <property type="entry name" value="HsaA"/>
    <property type="match status" value="1"/>
</dbReference>
<keyword evidence="14" id="KW-0175">Coiled coil</keyword>
<evidence type="ECO:0000256" key="9">
    <source>
        <dbReference type="ARBA" id="ARBA00034328"/>
    </source>
</evidence>
<dbReference type="PANTHER" id="PTHR43884:SF12">
    <property type="entry name" value="ISOVALERYL-COA DEHYDROGENASE, MITOCHONDRIAL-RELATED"/>
    <property type="match status" value="1"/>
</dbReference>
<feature type="domain" description="Acyl-CoA oxidase/dehydrogenase middle" evidence="15">
    <location>
        <begin position="143"/>
        <end position="225"/>
    </location>
</feature>
<sequence length="414" mass="46614">MTQSHTESLTTVRQIHSDEEALQIAREYAEFIKQEASERDRERRLPHKELKRLSEDGLLGLIVPKTYGGPGVSVVTLAEVFRLISEADPSIGQIPQNHHMFIQMLEILGTEEQKKFFFTQVLNGAQFGNAMSERGVRGVKSMKDVARMQTRLLPSEDGGFILTGKKYYSTGALFSAWIPVLAADEEERTVVVFVPHDAKGVTVIDDWAGIGQRTTASGTVLLDQVKIQKEWVLSHWKRFEMPHYSGAFSQIMHAAVDVGIARAALQDAADYVRNQAGPSAEPVDDSFLLHRFGQLGVKLNAAEALLEQCARAIERENELIRNEFDSRKEEITELVKHTSLLVASLKVIATETAIELTNALFEVAGTSSMDAKYNYDRHWRNARIHTLHDPVRWKLYHVGNYYLNGVLPQNQFNL</sequence>
<proteinExistence type="inferred from homology"/>
<evidence type="ECO:0000256" key="4">
    <source>
        <dbReference type="ARBA" id="ARBA00022741"/>
    </source>
</evidence>
<feature type="domain" description="Acyl-CoA dehydrogenase C-terminal" evidence="17">
    <location>
        <begin position="251"/>
        <end position="389"/>
    </location>
</feature>
<comment type="catalytic activity">
    <reaction evidence="13">
        <text>dibenzothiophene + 2 FMNH2 + 2 O2 = dibenzothiophene 5,5-dioxide + 2 FMN + 2 H2O + 2 H(+)</text>
        <dbReference type="Rhea" id="RHEA:49072"/>
        <dbReference type="ChEBI" id="CHEBI:15377"/>
        <dbReference type="ChEBI" id="CHEBI:15378"/>
        <dbReference type="ChEBI" id="CHEBI:15379"/>
        <dbReference type="ChEBI" id="CHEBI:23681"/>
        <dbReference type="ChEBI" id="CHEBI:57618"/>
        <dbReference type="ChEBI" id="CHEBI:58210"/>
        <dbReference type="ChEBI" id="CHEBI:90356"/>
        <dbReference type="EC" id="1.14.14.21"/>
    </reaction>
</comment>
<dbReference type="RefSeq" id="WP_199019983.1">
    <property type="nucleotide sequence ID" value="NZ_JAELUP010000072.1"/>
</dbReference>
<keyword evidence="2" id="KW-0285">Flavoprotein</keyword>
<dbReference type="EMBL" id="JAELUP010000072">
    <property type="protein sequence ID" value="MBJ6362441.1"/>
    <property type="molecule type" value="Genomic_DNA"/>
</dbReference>
<dbReference type="InterPro" id="IPR046373">
    <property type="entry name" value="Acyl-CoA_Oxase/DH_mid-dom_sf"/>
</dbReference>
<evidence type="ECO:0000256" key="1">
    <source>
        <dbReference type="ARBA" id="ARBA00004496"/>
    </source>
</evidence>
<protein>
    <recommendedName>
        <fullName evidence="10">Dibenzothiophene monooxygenase</fullName>
        <ecNumber evidence="9">1.14.14.21</ecNumber>
    </recommendedName>
</protein>
<dbReference type="AlphaFoldDB" id="A0A934MPU3"/>
<dbReference type="GO" id="GO:0006552">
    <property type="term" value="P:L-leucine catabolic process"/>
    <property type="evidence" value="ECO:0007669"/>
    <property type="project" value="TreeGrafter"/>
</dbReference>
<evidence type="ECO:0000256" key="13">
    <source>
        <dbReference type="ARBA" id="ARBA00049456"/>
    </source>
</evidence>
<reference evidence="18" key="1">
    <citation type="submission" date="2020-12" db="EMBL/GenBank/DDBJ databases">
        <authorList>
            <person name="Huq M.A."/>
        </authorList>
    </citation>
    <scope>NUCLEOTIDE SEQUENCE</scope>
    <source>
        <strain evidence="18">MAHUQ-46</strain>
    </source>
</reference>
<evidence type="ECO:0000256" key="2">
    <source>
        <dbReference type="ARBA" id="ARBA00022630"/>
    </source>
</evidence>
<evidence type="ECO:0000256" key="7">
    <source>
        <dbReference type="ARBA" id="ARBA00034307"/>
    </source>
</evidence>
<evidence type="ECO:0000256" key="3">
    <source>
        <dbReference type="ARBA" id="ARBA00022643"/>
    </source>
</evidence>
<comment type="subcellular location">
    <subcellularLocation>
        <location evidence="1">Cytoplasm</location>
    </subcellularLocation>
</comment>
<keyword evidence="19" id="KW-1185">Reference proteome</keyword>
<gene>
    <name evidence="18" type="ORF">JFN88_14335</name>
</gene>
<feature type="coiled-coil region" evidence="14">
    <location>
        <begin position="299"/>
        <end position="330"/>
    </location>
</feature>
<dbReference type="InterPro" id="IPR023922">
    <property type="entry name" value="S04_starv_induced_SfnB"/>
</dbReference>
<organism evidence="18 19">
    <name type="scientific">Paenibacillus roseus</name>
    <dbReference type="NCBI Taxonomy" id="2798579"/>
    <lineage>
        <taxon>Bacteria</taxon>
        <taxon>Bacillati</taxon>
        <taxon>Bacillota</taxon>
        <taxon>Bacilli</taxon>
        <taxon>Bacillales</taxon>
        <taxon>Paenibacillaceae</taxon>
        <taxon>Paenibacillus</taxon>
    </lineage>
</organism>
<comment type="caution">
    <text evidence="18">The sequence shown here is derived from an EMBL/GenBank/DDBJ whole genome shotgun (WGS) entry which is preliminary data.</text>
</comment>
<evidence type="ECO:0000256" key="8">
    <source>
        <dbReference type="ARBA" id="ARBA00034317"/>
    </source>
</evidence>
<dbReference type="GO" id="GO:0005737">
    <property type="term" value="C:cytoplasm"/>
    <property type="evidence" value="ECO:0007669"/>
    <property type="project" value="UniProtKB-SubCell"/>
</dbReference>
<dbReference type="PANTHER" id="PTHR43884">
    <property type="entry name" value="ACYL-COA DEHYDROGENASE"/>
    <property type="match status" value="1"/>
</dbReference>
<dbReference type="InterPro" id="IPR037069">
    <property type="entry name" value="AcylCoA_DH/ox_N_sf"/>
</dbReference>
<evidence type="ECO:0000259" key="16">
    <source>
        <dbReference type="Pfam" id="PF02771"/>
    </source>
</evidence>
<evidence type="ECO:0000256" key="14">
    <source>
        <dbReference type="SAM" id="Coils"/>
    </source>
</evidence>
<evidence type="ECO:0000313" key="19">
    <source>
        <dbReference type="Proteomes" id="UP000640274"/>
    </source>
</evidence>
<accession>A0A934MPU3</accession>
<comment type="catalytic activity">
    <reaction evidence="12">
        <text>dibenzothiophene 5-oxide + FMNH2 + O2 = dibenzothiophene 5,5-dioxide + FMN + H2O + H(+)</text>
        <dbReference type="Rhea" id="RHEA:49080"/>
        <dbReference type="ChEBI" id="CHEBI:15377"/>
        <dbReference type="ChEBI" id="CHEBI:15378"/>
        <dbReference type="ChEBI" id="CHEBI:15379"/>
        <dbReference type="ChEBI" id="CHEBI:23683"/>
        <dbReference type="ChEBI" id="CHEBI:57618"/>
        <dbReference type="ChEBI" id="CHEBI:58210"/>
        <dbReference type="ChEBI" id="CHEBI:90356"/>
    </reaction>
</comment>
<dbReference type="GO" id="GO:0050660">
    <property type="term" value="F:flavin adenine dinucleotide binding"/>
    <property type="evidence" value="ECO:0007669"/>
    <property type="project" value="InterPro"/>
</dbReference>
<dbReference type="SUPFAM" id="SSF47203">
    <property type="entry name" value="Acyl-CoA dehydrogenase C-terminal domain-like"/>
    <property type="match status" value="1"/>
</dbReference>
<name>A0A934MPU3_9BACL</name>
<dbReference type="Gene3D" id="2.40.110.10">
    <property type="entry name" value="Butyryl-CoA Dehydrogenase, subunit A, domain 2"/>
    <property type="match status" value="1"/>
</dbReference>
<dbReference type="Proteomes" id="UP000640274">
    <property type="component" value="Unassembled WGS sequence"/>
</dbReference>
<evidence type="ECO:0000256" key="6">
    <source>
        <dbReference type="ARBA" id="ARBA00023033"/>
    </source>
</evidence>
<keyword evidence="4" id="KW-0547">Nucleotide-binding</keyword>